<dbReference type="Proteomes" id="UP000235371">
    <property type="component" value="Unassembled WGS sequence"/>
</dbReference>
<dbReference type="InterPro" id="IPR002893">
    <property type="entry name" value="Znf_MYND"/>
</dbReference>
<keyword evidence="3" id="KW-0862">Zinc</keyword>
<dbReference type="OrthoDB" id="265717at2759"/>
<dbReference type="GeneID" id="36585290"/>
<gene>
    <name evidence="7" type="ORF">K444DRAFT_568792</name>
</gene>
<dbReference type="PANTHER" id="PTHR47332">
    <property type="entry name" value="SET DOMAIN-CONTAINING PROTEIN 5"/>
    <property type="match status" value="1"/>
</dbReference>
<dbReference type="GO" id="GO:0008270">
    <property type="term" value="F:zinc ion binding"/>
    <property type="evidence" value="ECO:0007669"/>
    <property type="project" value="UniProtKB-KW"/>
</dbReference>
<dbReference type="Gene3D" id="2.170.270.10">
    <property type="entry name" value="SET domain"/>
    <property type="match status" value="1"/>
</dbReference>
<dbReference type="Pfam" id="PF00856">
    <property type="entry name" value="SET"/>
    <property type="match status" value="1"/>
</dbReference>
<accession>A0A2J6SVX0</accession>
<dbReference type="PROSITE" id="PS01360">
    <property type="entry name" value="ZF_MYND_1"/>
    <property type="match status" value="1"/>
</dbReference>
<dbReference type="AlphaFoldDB" id="A0A2J6SVX0"/>
<dbReference type="RefSeq" id="XP_024731825.1">
    <property type="nucleotide sequence ID" value="XM_024877213.1"/>
</dbReference>
<dbReference type="CDD" id="cd20071">
    <property type="entry name" value="SET_SMYD"/>
    <property type="match status" value="1"/>
</dbReference>
<evidence type="ECO:0000256" key="2">
    <source>
        <dbReference type="ARBA" id="ARBA00022771"/>
    </source>
</evidence>
<dbReference type="InterPro" id="IPR046341">
    <property type="entry name" value="SET_dom_sf"/>
</dbReference>
<evidence type="ECO:0000259" key="5">
    <source>
        <dbReference type="PROSITE" id="PS50280"/>
    </source>
</evidence>
<dbReference type="SMART" id="SM00317">
    <property type="entry name" value="SET"/>
    <property type="match status" value="1"/>
</dbReference>
<keyword evidence="1" id="KW-0479">Metal-binding</keyword>
<evidence type="ECO:0000256" key="4">
    <source>
        <dbReference type="PROSITE-ProRule" id="PRU00134"/>
    </source>
</evidence>
<proteinExistence type="predicted"/>
<feature type="domain" description="SET" evidence="5">
    <location>
        <begin position="7"/>
        <end position="153"/>
    </location>
</feature>
<dbReference type="SUPFAM" id="SSF144232">
    <property type="entry name" value="HIT/MYND zinc finger-like"/>
    <property type="match status" value="1"/>
</dbReference>
<dbReference type="InterPro" id="IPR001214">
    <property type="entry name" value="SET_dom"/>
</dbReference>
<dbReference type="PANTHER" id="PTHR47332:SF2">
    <property type="entry name" value="SET-6"/>
    <property type="match status" value="1"/>
</dbReference>
<dbReference type="PROSITE" id="PS50280">
    <property type="entry name" value="SET"/>
    <property type="match status" value="1"/>
</dbReference>
<dbReference type="SUPFAM" id="SSF82199">
    <property type="entry name" value="SET domain"/>
    <property type="match status" value="1"/>
</dbReference>
<evidence type="ECO:0000256" key="3">
    <source>
        <dbReference type="ARBA" id="ARBA00022833"/>
    </source>
</evidence>
<keyword evidence="8" id="KW-1185">Reference proteome</keyword>
<sequence length="553" mass="62915">MPSTTGNPLYALQDVPGKGKGLVAIEKIFKGTRILSEEPIITIPRNELNSERLRTTISQQIDALSEHQRQGFLSMHSIYPYGNTAEQYLGILRTNTLPIDTDESGGGIFLEACRINHACDNNAQKGWNENTMTHTVHALRDINKGEEITITYIVVLRDRKARREALQAKFDFECLCPLCSLPLEQSQESDRRLDEIHCLDGVIDQLGTEGVLSSPLRTLRYFDQQVLLYNEQGREDVGLAQAYVNAAQIAIANSDLARGRIFAERAVSVWRTALGGDSTQAIENGTIARDPSKYILYGVSKKWRTTEDEAPSGLESSDFEDWLWRREKPKILGQLANLRSRATFPGFIDLPDENDVDPEFYESSHTGRYRPRRHWCFLGEIVDFTTLLRLQMEIKDVDGTTIPLYFYTDSRGSELVPAQVQKGYTVAILYAERHAFMFCEPGIRHEDPQMIKIFPLSLHKLLVLNDQVQQFSTELDGIRMCHGCGKKAASLHRCSKCSSFWYCGRACQVAGWNEKGHKSDCKFLKDPDLRELFVLKWDEFDNHIRFPLHATKD</sequence>
<reference evidence="7 8" key="1">
    <citation type="submission" date="2016-04" db="EMBL/GenBank/DDBJ databases">
        <title>A degradative enzymes factory behind the ericoid mycorrhizal symbiosis.</title>
        <authorList>
            <consortium name="DOE Joint Genome Institute"/>
            <person name="Martino E."/>
            <person name="Morin E."/>
            <person name="Grelet G."/>
            <person name="Kuo A."/>
            <person name="Kohler A."/>
            <person name="Daghino S."/>
            <person name="Barry K."/>
            <person name="Choi C."/>
            <person name="Cichocki N."/>
            <person name="Clum A."/>
            <person name="Copeland A."/>
            <person name="Hainaut M."/>
            <person name="Haridas S."/>
            <person name="Labutti K."/>
            <person name="Lindquist E."/>
            <person name="Lipzen A."/>
            <person name="Khouja H.-R."/>
            <person name="Murat C."/>
            <person name="Ohm R."/>
            <person name="Olson A."/>
            <person name="Spatafora J."/>
            <person name="Veneault-Fourrey C."/>
            <person name="Henrissat B."/>
            <person name="Grigoriev I."/>
            <person name="Martin F."/>
            <person name="Perotto S."/>
        </authorList>
    </citation>
    <scope>NUCLEOTIDE SEQUENCE [LARGE SCALE GENOMIC DNA]</scope>
    <source>
        <strain evidence="7 8">E</strain>
    </source>
</reference>
<organism evidence="7 8">
    <name type="scientific">Hyaloscypha bicolor E</name>
    <dbReference type="NCBI Taxonomy" id="1095630"/>
    <lineage>
        <taxon>Eukaryota</taxon>
        <taxon>Fungi</taxon>
        <taxon>Dikarya</taxon>
        <taxon>Ascomycota</taxon>
        <taxon>Pezizomycotina</taxon>
        <taxon>Leotiomycetes</taxon>
        <taxon>Helotiales</taxon>
        <taxon>Hyaloscyphaceae</taxon>
        <taxon>Hyaloscypha</taxon>
        <taxon>Hyaloscypha bicolor</taxon>
    </lineage>
</organism>
<dbReference type="Gene3D" id="6.10.140.2220">
    <property type="match status" value="1"/>
</dbReference>
<dbReference type="InParanoid" id="A0A2J6SVX0"/>
<dbReference type="EMBL" id="KZ613856">
    <property type="protein sequence ID" value="PMD54921.1"/>
    <property type="molecule type" value="Genomic_DNA"/>
</dbReference>
<feature type="domain" description="MYND-type" evidence="6">
    <location>
        <begin position="481"/>
        <end position="521"/>
    </location>
</feature>
<protein>
    <submittedName>
        <fullName evidence="7">SET domain-containing protein</fullName>
    </submittedName>
</protein>
<evidence type="ECO:0000313" key="7">
    <source>
        <dbReference type="EMBL" id="PMD54921.1"/>
    </source>
</evidence>
<dbReference type="InterPro" id="IPR053185">
    <property type="entry name" value="SET_domain_protein"/>
</dbReference>
<dbReference type="Pfam" id="PF01753">
    <property type="entry name" value="zf-MYND"/>
    <property type="match status" value="1"/>
</dbReference>
<name>A0A2J6SVX0_9HELO</name>
<evidence type="ECO:0000256" key="1">
    <source>
        <dbReference type="ARBA" id="ARBA00022723"/>
    </source>
</evidence>
<evidence type="ECO:0000313" key="8">
    <source>
        <dbReference type="Proteomes" id="UP000235371"/>
    </source>
</evidence>
<dbReference type="STRING" id="1095630.A0A2J6SVX0"/>
<dbReference type="PROSITE" id="PS50865">
    <property type="entry name" value="ZF_MYND_2"/>
    <property type="match status" value="1"/>
</dbReference>
<keyword evidence="2 4" id="KW-0863">Zinc-finger</keyword>
<evidence type="ECO:0000259" key="6">
    <source>
        <dbReference type="PROSITE" id="PS50865"/>
    </source>
</evidence>